<gene>
    <name evidence="1" type="ORF">SAMN05216466_101243</name>
</gene>
<accession>A0A1G7PCT2</accession>
<sequence length="65" mass="6849">MLRCATGFGIMPKIVVWTRAYRPAIRSPDGDRPTRILPIAVPLLNPGSTSVACRADAEAASPATA</sequence>
<name>A0A1G7PCT2_9BURK</name>
<proteinExistence type="predicted"/>
<dbReference type="EMBL" id="FNCJ01000001">
    <property type="protein sequence ID" value="SDF84103.1"/>
    <property type="molecule type" value="Genomic_DNA"/>
</dbReference>
<dbReference type="Proteomes" id="UP000199706">
    <property type="component" value="Unassembled WGS sequence"/>
</dbReference>
<reference evidence="1 2" key="1">
    <citation type="submission" date="2016-10" db="EMBL/GenBank/DDBJ databases">
        <authorList>
            <person name="de Groot N.N."/>
        </authorList>
    </citation>
    <scope>NUCLEOTIDE SEQUENCE [LARGE SCALE GENOMIC DNA]</scope>
    <source>
        <strain evidence="1 2">LMG 2247</strain>
    </source>
</reference>
<dbReference type="AlphaFoldDB" id="A0A1G7PCT2"/>
<evidence type="ECO:0000313" key="2">
    <source>
        <dbReference type="Proteomes" id="UP000199706"/>
    </source>
</evidence>
<evidence type="ECO:0000313" key="1">
    <source>
        <dbReference type="EMBL" id="SDF84103.1"/>
    </source>
</evidence>
<organism evidence="1 2">
    <name type="scientific">Paraburkholderia phenazinium</name>
    <dbReference type="NCBI Taxonomy" id="60549"/>
    <lineage>
        <taxon>Bacteria</taxon>
        <taxon>Pseudomonadati</taxon>
        <taxon>Pseudomonadota</taxon>
        <taxon>Betaproteobacteria</taxon>
        <taxon>Burkholderiales</taxon>
        <taxon>Burkholderiaceae</taxon>
        <taxon>Paraburkholderia</taxon>
    </lineage>
</organism>
<protein>
    <submittedName>
        <fullName evidence="1">Uncharacterized protein</fullName>
    </submittedName>
</protein>